<evidence type="ECO:0000313" key="1">
    <source>
        <dbReference type="EMBL" id="CCU71991.1"/>
    </source>
</evidence>
<name>M5DRD3_9GAMM</name>
<accession>M5DRD3</accession>
<dbReference type="HOGENOM" id="CLU_097152_0_0_6"/>
<organism evidence="1 2">
    <name type="scientific">Thalassolituus oleivorans MIL-1</name>
    <dbReference type="NCBI Taxonomy" id="1298593"/>
    <lineage>
        <taxon>Bacteria</taxon>
        <taxon>Pseudomonadati</taxon>
        <taxon>Pseudomonadota</taxon>
        <taxon>Gammaproteobacteria</taxon>
        <taxon>Oceanospirillales</taxon>
        <taxon>Oceanospirillaceae</taxon>
        <taxon>Thalassolituus</taxon>
    </lineage>
</organism>
<protein>
    <recommendedName>
        <fullName evidence="3">Transporting ATPase</fullName>
    </recommendedName>
</protein>
<dbReference type="eggNOG" id="COG3101">
    <property type="taxonomic scope" value="Bacteria"/>
</dbReference>
<dbReference type="RefSeq" id="WP_015486723.1">
    <property type="nucleotide sequence ID" value="NC_020888.1"/>
</dbReference>
<gene>
    <name evidence="1" type="ORF">TOL_1566</name>
</gene>
<dbReference type="PATRIC" id="fig|1298593.3.peg.1496"/>
<evidence type="ECO:0008006" key="3">
    <source>
        <dbReference type="Google" id="ProtNLM"/>
    </source>
</evidence>
<dbReference type="EMBL" id="HF680312">
    <property type="protein sequence ID" value="CCU71991.1"/>
    <property type="molecule type" value="Genomic_DNA"/>
</dbReference>
<dbReference type="GeneID" id="79176441"/>
<dbReference type="AlphaFoldDB" id="M5DRD3"/>
<sequence length="206" mass="23334">MPMSNNSVPLHTLPLEGDSLAIPLRVLDVQDLIELFDGLFAHSENTRLIAGDNEPEYLPANDECSYHRLIFAHGFYASALHEISHWCIAGKPRRLLVDFGYWYEPDGRSPERQREFEHVEVKPQALEWILSEACGRKFYLSTDNLNGDPVAVAAGIARFRAAVVKQAQNYLANGLPMRASVLKKALLDYYQRHSQFGAHLFAPERI</sequence>
<dbReference type="InterPro" id="IPR007411">
    <property type="entry name" value="EpmC"/>
</dbReference>
<dbReference type="KEGG" id="tol:TOL_1566"/>
<evidence type="ECO:0000313" key="2">
    <source>
        <dbReference type="Proteomes" id="UP000011866"/>
    </source>
</evidence>
<dbReference type="Pfam" id="PF04315">
    <property type="entry name" value="EpmC"/>
    <property type="match status" value="1"/>
</dbReference>
<keyword evidence="2" id="KW-1185">Reference proteome</keyword>
<reference evidence="1 2" key="1">
    <citation type="journal article" date="2013" name="Genome Announc.">
        <title>Genome Sequence of Thalassolituus oleivorans MIL-1 (DSM 14913T).</title>
        <authorList>
            <person name="Golyshin P.N."/>
            <person name="Werner J."/>
            <person name="Chernikova T.N."/>
            <person name="Tran H."/>
            <person name="Ferrer M."/>
            <person name="Yakimov M.M."/>
            <person name="Teeling H."/>
            <person name="Golyshina O.V."/>
        </authorList>
    </citation>
    <scope>NUCLEOTIDE SEQUENCE [LARGE SCALE GENOMIC DNA]</scope>
    <source>
        <strain evidence="1 2">MIL-1</strain>
    </source>
</reference>
<dbReference type="Proteomes" id="UP000011866">
    <property type="component" value="Chromosome"/>
</dbReference>
<dbReference type="STRING" id="187493.CN03_10360"/>
<proteinExistence type="predicted"/>